<sequence>MNFAFASIVLFFSRPRVFRSVDLVVFMSSFMQAIGASARLKLLKRGRGRMDNFRRDPVCLRTPGVAGHNDTIRVIR</sequence>
<name>A0A075MLX0_9ARCH</name>
<dbReference type="KEGG" id="nev:NTE_00151"/>
<dbReference type="AlphaFoldDB" id="A0A075MLX0"/>
<dbReference type="Proteomes" id="UP000028194">
    <property type="component" value="Chromosome"/>
</dbReference>
<reference evidence="1 2" key="1">
    <citation type="journal article" date="2014" name="PLoS ONE">
        <title>Genome Sequence of Candidatus Nitrososphaera evergladensis from Group I.1b Enriched from Everglades Soil Reveals Novel Genomic Features of the Ammonia-Oxidizing Archaea.</title>
        <authorList>
            <person name="Zhalnina K.V."/>
            <person name="Dias R."/>
            <person name="Leonard M.T."/>
            <person name="Dorr de Quadros P."/>
            <person name="Camargo F.A."/>
            <person name="Drew J.C."/>
            <person name="Farmerie W.G."/>
            <person name="Daroub S.H."/>
            <person name="Triplett E.W."/>
        </authorList>
    </citation>
    <scope>NUCLEOTIDE SEQUENCE [LARGE SCALE GENOMIC DNA]</scope>
    <source>
        <strain evidence="1 2">SR1</strain>
    </source>
</reference>
<evidence type="ECO:0000313" key="1">
    <source>
        <dbReference type="EMBL" id="AIF82233.1"/>
    </source>
</evidence>
<dbReference type="EMBL" id="CP007174">
    <property type="protein sequence ID" value="AIF82233.1"/>
    <property type="molecule type" value="Genomic_DNA"/>
</dbReference>
<gene>
    <name evidence="1" type="ORF">NTE_00151</name>
</gene>
<accession>A0A075MLX0</accession>
<dbReference type="HOGENOM" id="CLU_2645691_0_0_2"/>
<proteinExistence type="predicted"/>
<keyword evidence="2" id="KW-1185">Reference proteome</keyword>
<protein>
    <submittedName>
        <fullName evidence="1">Uncharacterized protein</fullName>
    </submittedName>
</protein>
<evidence type="ECO:0000313" key="2">
    <source>
        <dbReference type="Proteomes" id="UP000028194"/>
    </source>
</evidence>
<organism evidence="1 2">
    <name type="scientific">Candidatus Nitrososphaera evergladensis SR1</name>
    <dbReference type="NCBI Taxonomy" id="1459636"/>
    <lineage>
        <taxon>Archaea</taxon>
        <taxon>Nitrososphaerota</taxon>
        <taxon>Nitrososphaeria</taxon>
        <taxon>Nitrososphaerales</taxon>
        <taxon>Nitrososphaeraceae</taxon>
        <taxon>Nitrososphaera</taxon>
    </lineage>
</organism>